<dbReference type="EMBL" id="BPLR01008816">
    <property type="protein sequence ID" value="GIY27438.1"/>
    <property type="molecule type" value="Genomic_DNA"/>
</dbReference>
<dbReference type="AlphaFoldDB" id="A0AAV4S5Y5"/>
<protein>
    <submittedName>
        <fullName evidence="1">Uncharacterized protein</fullName>
    </submittedName>
</protein>
<gene>
    <name evidence="1" type="ORF">CEXT_201101</name>
</gene>
<proteinExistence type="predicted"/>
<dbReference type="Proteomes" id="UP001054945">
    <property type="component" value="Unassembled WGS sequence"/>
</dbReference>
<reference evidence="1 2" key="1">
    <citation type="submission" date="2021-06" db="EMBL/GenBank/DDBJ databases">
        <title>Caerostris extrusa draft genome.</title>
        <authorList>
            <person name="Kono N."/>
            <person name="Arakawa K."/>
        </authorList>
    </citation>
    <scope>NUCLEOTIDE SEQUENCE [LARGE SCALE GENOMIC DNA]</scope>
</reference>
<organism evidence="1 2">
    <name type="scientific">Caerostris extrusa</name>
    <name type="common">Bark spider</name>
    <name type="synonym">Caerostris bankana</name>
    <dbReference type="NCBI Taxonomy" id="172846"/>
    <lineage>
        <taxon>Eukaryota</taxon>
        <taxon>Metazoa</taxon>
        <taxon>Ecdysozoa</taxon>
        <taxon>Arthropoda</taxon>
        <taxon>Chelicerata</taxon>
        <taxon>Arachnida</taxon>
        <taxon>Araneae</taxon>
        <taxon>Araneomorphae</taxon>
        <taxon>Entelegynae</taxon>
        <taxon>Araneoidea</taxon>
        <taxon>Araneidae</taxon>
        <taxon>Caerostris</taxon>
    </lineage>
</organism>
<sequence length="70" mass="8140">MGVDWYPVIFIGKAVFSNLVSNWTKWFRFVGCSLPLLNLQTQFLLSCEKRFICYENSLVSSLYCSGYILE</sequence>
<name>A0AAV4S5Y5_CAEEX</name>
<keyword evidence="2" id="KW-1185">Reference proteome</keyword>
<comment type="caution">
    <text evidence="1">The sequence shown here is derived from an EMBL/GenBank/DDBJ whole genome shotgun (WGS) entry which is preliminary data.</text>
</comment>
<evidence type="ECO:0000313" key="2">
    <source>
        <dbReference type="Proteomes" id="UP001054945"/>
    </source>
</evidence>
<evidence type="ECO:0000313" key="1">
    <source>
        <dbReference type="EMBL" id="GIY27438.1"/>
    </source>
</evidence>
<accession>A0AAV4S5Y5</accession>